<organism evidence="19 20">
    <name type="scientific">Candidatus Liberibacter solanacearum</name>
    <dbReference type="NCBI Taxonomy" id="556287"/>
    <lineage>
        <taxon>Bacteria</taxon>
        <taxon>Pseudomonadati</taxon>
        <taxon>Pseudomonadota</taxon>
        <taxon>Alphaproteobacteria</taxon>
        <taxon>Hyphomicrobiales</taxon>
        <taxon>Rhizobiaceae</taxon>
        <taxon>Liberibacter</taxon>
    </lineage>
</organism>
<keyword evidence="10 15" id="KW-0067">ATP-binding</keyword>
<dbReference type="InterPro" id="IPR003959">
    <property type="entry name" value="ATPase_AAA_core"/>
</dbReference>
<keyword evidence="13 15" id="KW-0472">Membrane</keyword>
<keyword evidence="7 15" id="KW-0547">Nucleotide-binding</keyword>
<feature type="region of interest" description="Disordered" evidence="17">
    <location>
        <begin position="602"/>
        <end position="648"/>
    </location>
</feature>
<dbReference type="InterPro" id="IPR000642">
    <property type="entry name" value="Peptidase_M41"/>
</dbReference>
<dbReference type="SMART" id="SM00382">
    <property type="entry name" value="AAA"/>
    <property type="match status" value="1"/>
</dbReference>
<dbReference type="InterPro" id="IPR003593">
    <property type="entry name" value="AAA+_ATPase"/>
</dbReference>
<evidence type="ECO:0000256" key="8">
    <source>
        <dbReference type="ARBA" id="ARBA00022801"/>
    </source>
</evidence>
<dbReference type="PROSITE" id="PS00674">
    <property type="entry name" value="AAA"/>
    <property type="match status" value="1"/>
</dbReference>
<evidence type="ECO:0000256" key="12">
    <source>
        <dbReference type="ARBA" id="ARBA00023049"/>
    </source>
</evidence>
<comment type="similarity">
    <text evidence="16">Belongs to the AAA ATPase family.</text>
</comment>
<dbReference type="Gene3D" id="1.20.58.760">
    <property type="entry name" value="Peptidase M41"/>
    <property type="match status" value="1"/>
</dbReference>
<comment type="subcellular location">
    <subcellularLocation>
        <location evidence="15">Cell membrane</location>
        <topology evidence="15">Multi-pass membrane protein</topology>
        <orientation evidence="15">Cytoplasmic side</orientation>
    </subcellularLocation>
    <subcellularLocation>
        <location evidence="1">Membrane</location>
    </subcellularLocation>
</comment>
<evidence type="ECO:0000259" key="18">
    <source>
        <dbReference type="SMART" id="SM00382"/>
    </source>
</evidence>
<dbReference type="Pfam" id="PF06480">
    <property type="entry name" value="FtsH_ext"/>
    <property type="match status" value="1"/>
</dbReference>
<comment type="similarity">
    <text evidence="14 15">In the central section; belongs to the AAA ATPase family.</text>
</comment>
<keyword evidence="9 15" id="KW-0862">Zinc</keyword>
<evidence type="ECO:0000256" key="14">
    <source>
        <dbReference type="ARBA" id="ARBA00061570"/>
    </source>
</evidence>
<comment type="cofactor">
    <cofactor evidence="15">
        <name>Zn(2+)</name>
        <dbReference type="ChEBI" id="CHEBI:29105"/>
    </cofactor>
    <text evidence="15">Binds 1 zinc ion per subunit.</text>
</comment>
<evidence type="ECO:0000256" key="16">
    <source>
        <dbReference type="RuleBase" id="RU003651"/>
    </source>
</evidence>
<reference evidence="19 20" key="1">
    <citation type="submission" date="2018-11" db="EMBL/GenBank/DDBJ databases">
        <title>Genome Analysis of Haplotype D of Candidatus Liberibacter Solanacearum.</title>
        <authorList>
            <person name="Katsir L."/>
            <person name="Ruan Z."/>
            <person name="Santos Garcia D."/>
            <person name="Piasezky A."/>
            <person name="Jiang J."/>
            <person name="Sela N."/>
            <person name="Freilich S."/>
            <person name="Bahar O."/>
        </authorList>
    </citation>
    <scope>NUCLEOTIDE SEQUENCE [LARGE SCALE GENOMIC DNA]</scope>
    <source>
        <strain evidence="20">haplotype D1</strain>
    </source>
</reference>
<evidence type="ECO:0000256" key="17">
    <source>
        <dbReference type="SAM" id="MobiDB-lite"/>
    </source>
</evidence>
<dbReference type="Gene3D" id="3.30.720.210">
    <property type="match status" value="1"/>
</dbReference>
<protein>
    <recommendedName>
        <fullName evidence="15">ATP-dependent zinc metalloprotease FtsH</fullName>
        <ecNumber evidence="15">3.4.24.-</ecNumber>
    </recommendedName>
</protein>
<dbReference type="Proteomes" id="UP000236895">
    <property type="component" value="Unassembled WGS sequence"/>
</dbReference>
<dbReference type="InterPro" id="IPR003960">
    <property type="entry name" value="ATPase_AAA_CS"/>
</dbReference>
<evidence type="ECO:0000313" key="19">
    <source>
        <dbReference type="EMBL" id="RPD36810.1"/>
    </source>
</evidence>
<dbReference type="NCBIfam" id="TIGR01241">
    <property type="entry name" value="FtsH_fam"/>
    <property type="match status" value="1"/>
</dbReference>
<feature type="binding site" evidence="15">
    <location>
        <begin position="188"/>
        <end position="195"/>
    </location>
    <ligand>
        <name>ATP</name>
        <dbReference type="ChEBI" id="CHEBI:30616"/>
    </ligand>
</feature>
<evidence type="ECO:0000256" key="5">
    <source>
        <dbReference type="ARBA" id="ARBA00022692"/>
    </source>
</evidence>
<evidence type="ECO:0000256" key="7">
    <source>
        <dbReference type="ARBA" id="ARBA00022741"/>
    </source>
</evidence>
<dbReference type="GO" id="GO:0004176">
    <property type="term" value="F:ATP-dependent peptidase activity"/>
    <property type="evidence" value="ECO:0007669"/>
    <property type="project" value="InterPro"/>
</dbReference>
<dbReference type="FunFam" id="1.10.8.60:FF:000001">
    <property type="entry name" value="ATP-dependent zinc metalloprotease FtsH"/>
    <property type="match status" value="1"/>
</dbReference>
<keyword evidence="6 15" id="KW-0479">Metal-binding</keyword>
<dbReference type="InterPro" id="IPR027417">
    <property type="entry name" value="P-loop_NTPase"/>
</dbReference>
<dbReference type="HAMAP" id="MF_01458">
    <property type="entry name" value="FtsH"/>
    <property type="match status" value="1"/>
</dbReference>
<dbReference type="GO" id="GO:0030163">
    <property type="term" value="P:protein catabolic process"/>
    <property type="evidence" value="ECO:0007669"/>
    <property type="project" value="UniProtKB-UniRule"/>
</dbReference>
<dbReference type="Pfam" id="PF17862">
    <property type="entry name" value="AAA_lid_3"/>
    <property type="match status" value="1"/>
</dbReference>
<dbReference type="FunFam" id="1.20.58.760:FF:000001">
    <property type="entry name" value="ATP-dependent zinc metalloprotease FtsH"/>
    <property type="match status" value="1"/>
</dbReference>
<dbReference type="InterPro" id="IPR037219">
    <property type="entry name" value="Peptidase_M41-like"/>
</dbReference>
<dbReference type="EC" id="3.4.24.-" evidence="15"/>
<keyword evidence="12 15" id="KW-0482">Metalloprotease</keyword>
<dbReference type="Gene3D" id="1.10.8.60">
    <property type="match status" value="1"/>
</dbReference>
<feature type="transmembrane region" description="Helical" evidence="15">
    <location>
        <begin position="95"/>
        <end position="115"/>
    </location>
</feature>
<evidence type="ECO:0000256" key="11">
    <source>
        <dbReference type="ARBA" id="ARBA00022989"/>
    </source>
</evidence>
<evidence type="ECO:0000256" key="4">
    <source>
        <dbReference type="ARBA" id="ARBA00022670"/>
    </source>
</evidence>
<dbReference type="SUPFAM" id="SSF52540">
    <property type="entry name" value="P-loop containing nucleoside triphosphate hydrolases"/>
    <property type="match status" value="1"/>
</dbReference>
<dbReference type="Gene3D" id="3.40.50.300">
    <property type="entry name" value="P-loop containing nucleotide triphosphate hydrolases"/>
    <property type="match status" value="1"/>
</dbReference>
<comment type="caution">
    <text evidence="19">The sequence shown here is derived from an EMBL/GenBank/DDBJ whole genome shotgun (WGS) entry which is preliminary data.</text>
</comment>
<evidence type="ECO:0000256" key="13">
    <source>
        <dbReference type="ARBA" id="ARBA00023136"/>
    </source>
</evidence>
<dbReference type="PANTHER" id="PTHR23076">
    <property type="entry name" value="METALLOPROTEASE M41 FTSH"/>
    <property type="match status" value="1"/>
</dbReference>
<comment type="function">
    <text evidence="15">Acts as a processive, ATP-dependent zinc metallopeptidase for both cytoplasmic and membrane proteins. Plays a role in the quality control of integral membrane proteins.</text>
</comment>
<keyword evidence="5 15" id="KW-0812">Transmembrane</keyword>
<comment type="similarity">
    <text evidence="2 15">In the C-terminal section; belongs to the peptidase M41 family.</text>
</comment>
<keyword evidence="3 15" id="KW-1003">Cell membrane</keyword>
<evidence type="ECO:0000256" key="6">
    <source>
        <dbReference type="ARBA" id="ARBA00022723"/>
    </source>
</evidence>
<dbReference type="GO" id="GO:0006508">
    <property type="term" value="P:proteolysis"/>
    <property type="evidence" value="ECO:0007669"/>
    <property type="project" value="UniProtKB-KW"/>
</dbReference>
<dbReference type="EMBL" id="PKRU02000032">
    <property type="protein sequence ID" value="RPD36810.1"/>
    <property type="molecule type" value="Genomic_DNA"/>
</dbReference>
<dbReference type="SUPFAM" id="SSF140990">
    <property type="entry name" value="FtsH protease domain-like"/>
    <property type="match status" value="1"/>
</dbReference>
<sequence>MIALCLIASFSIFQAPFSGKDGVQDISYSQFIKDIDAGRIRKVAIVGRYISGTYVKGESSFQTYVPVVTNKMLDKLQAKDVEIFSKPVNDSSPSIMSYLSSWFPLIVVVFIWIFFMRQIQGGGARGAMGFGKSKAKLLSGNGVRITFDDVAGVDEAKEDLQEIVDFLCDPQKFKRLGGRIPHGVLLVGPPGTGKTLLARAVAGEANVPFFTISGSDFVELFVGVGASRVRDMFEQAKNNSPCIIFVDEIDAVGRHRGIGLGGGNDEREQTLNQLLVEMDGFESSEGVILIAATNRPDVLDPALLRPGRFDRQITVPNPDVVGRERILKVHSRNVPLAPNVVLKTIARGTPGFSGADLRNLVNEAALVAARRNRRLVTMQEFEDAKDKILMGAERRSTVMTEAEKKITAYHEAGHAVVACHVPQADPLHKATIIPRGRALGMVMQLPEADRHSSSYTWMISRLAILMGGRVAEEIIFGKENITSGAMSDIEYATKLARVMVTQFGFSDLLGRVFYGESQQDISLGHPISRSRSVSEDTAHKIDKEVFRLIDEAYQKARSIIEEKNNDFVAIAEGLLEYETLSGKEIASLIKGEKINRSLEDDDNSMRCASVPKAGISEEEIHGSEKEEEEYSIDSTKKSDDSKEESKNI</sequence>
<gene>
    <name evidence="15" type="primary">ftsH</name>
    <name evidence="19" type="ORF">C0030_005850</name>
</gene>
<feature type="binding site" evidence="15">
    <location>
        <position position="410"/>
    </location>
    <ligand>
        <name>Zn(2+)</name>
        <dbReference type="ChEBI" id="CHEBI:29105"/>
        <note>catalytic</note>
    </ligand>
</feature>
<proteinExistence type="inferred from homology"/>
<evidence type="ECO:0000256" key="15">
    <source>
        <dbReference type="HAMAP-Rule" id="MF_01458"/>
    </source>
</evidence>
<dbReference type="GO" id="GO:0005886">
    <property type="term" value="C:plasma membrane"/>
    <property type="evidence" value="ECO:0007669"/>
    <property type="project" value="UniProtKB-SubCell"/>
</dbReference>
<dbReference type="GO" id="GO:0005524">
    <property type="term" value="F:ATP binding"/>
    <property type="evidence" value="ECO:0007669"/>
    <property type="project" value="UniProtKB-UniRule"/>
</dbReference>
<keyword evidence="4 15" id="KW-0645">Protease</keyword>
<feature type="binding site" evidence="15">
    <location>
        <position position="414"/>
    </location>
    <ligand>
        <name>Zn(2+)</name>
        <dbReference type="ChEBI" id="CHEBI:29105"/>
        <note>catalytic</note>
    </ligand>
</feature>
<feature type="active site" evidence="15">
    <location>
        <position position="411"/>
    </location>
</feature>
<evidence type="ECO:0000256" key="2">
    <source>
        <dbReference type="ARBA" id="ARBA00010044"/>
    </source>
</evidence>
<feature type="binding site" evidence="15">
    <location>
        <position position="488"/>
    </location>
    <ligand>
        <name>Zn(2+)</name>
        <dbReference type="ChEBI" id="CHEBI:29105"/>
        <note>catalytic</note>
    </ligand>
</feature>
<dbReference type="Pfam" id="PF01434">
    <property type="entry name" value="Peptidase_M41"/>
    <property type="match status" value="1"/>
</dbReference>
<name>A0A3R7TIU5_9HYPH</name>
<dbReference type="GO" id="GO:0016887">
    <property type="term" value="F:ATP hydrolysis activity"/>
    <property type="evidence" value="ECO:0007669"/>
    <property type="project" value="UniProtKB-UniRule"/>
</dbReference>
<dbReference type="PANTHER" id="PTHR23076:SF97">
    <property type="entry name" value="ATP-DEPENDENT ZINC METALLOPROTEASE YME1L1"/>
    <property type="match status" value="1"/>
</dbReference>
<evidence type="ECO:0000256" key="3">
    <source>
        <dbReference type="ARBA" id="ARBA00022475"/>
    </source>
</evidence>
<comment type="subunit">
    <text evidence="15">Homohexamer.</text>
</comment>
<dbReference type="AlphaFoldDB" id="A0A3R7TIU5"/>
<keyword evidence="8 15" id="KW-0378">Hydrolase</keyword>
<comment type="caution">
    <text evidence="15">Lacks conserved residue(s) required for the propagation of feature annotation.</text>
</comment>
<dbReference type="InterPro" id="IPR011546">
    <property type="entry name" value="Pept_M41_FtsH_extracell"/>
</dbReference>
<feature type="domain" description="AAA+ ATPase" evidence="18">
    <location>
        <begin position="180"/>
        <end position="319"/>
    </location>
</feature>
<dbReference type="InterPro" id="IPR041569">
    <property type="entry name" value="AAA_lid_3"/>
</dbReference>
<dbReference type="FunFam" id="3.40.50.300:FF:000001">
    <property type="entry name" value="ATP-dependent zinc metalloprotease FtsH"/>
    <property type="match status" value="1"/>
</dbReference>
<evidence type="ECO:0000313" key="20">
    <source>
        <dbReference type="Proteomes" id="UP000236895"/>
    </source>
</evidence>
<dbReference type="GO" id="GO:0004222">
    <property type="term" value="F:metalloendopeptidase activity"/>
    <property type="evidence" value="ECO:0007669"/>
    <property type="project" value="InterPro"/>
</dbReference>
<dbReference type="InterPro" id="IPR005936">
    <property type="entry name" value="FtsH"/>
</dbReference>
<dbReference type="CDD" id="cd19501">
    <property type="entry name" value="RecA-like_FtsH"/>
    <property type="match status" value="1"/>
</dbReference>
<accession>A0A3R7TIU5</accession>
<dbReference type="GO" id="GO:0008270">
    <property type="term" value="F:zinc ion binding"/>
    <property type="evidence" value="ECO:0007669"/>
    <property type="project" value="UniProtKB-UniRule"/>
</dbReference>
<dbReference type="Pfam" id="PF00004">
    <property type="entry name" value="AAA"/>
    <property type="match status" value="1"/>
</dbReference>
<evidence type="ECO:0000256" key="1">
    <source>
        <dbReference type="ARBA" id="ARBA00004370"/>
    </source>
</evidence>
<evidence type="ECO:0000256" key="9">
    <source>
        <dbReference type="ARBA" id="ARBA00022833"/>
    </source>
</evidence>
<keyword evidence="11 15" id="KW-1133">Transmembrane helix</keyword>
<evidence type="ECO:0000256" key="10">
    <source>
        <dbReference type="ARBA" id="ARBA00022840"/>
    </source>
</evidence>
<feature type="compositionally biased region" description="Basic and acidic residues" evidence="17">
    <location>
        <begin position="634"/>
        <end position="648"/>
    </location>
</feature>